<dbReference type="RefSeq" id="WP_130110750.1">
    <property type="nucleotide sequence ID" value="NZ_CP035806.1"/>
</dbReference>
<reference evidence="2 3" key="1">
    <citation type="submission" date="2019-02" db="EMBL/GenBank/DDBJ databases">
        <authorList>
            <person name="Sun L."/>
            <person name="Pan D."/>
            <person name="Wu X."/>
        </authorList>
    </citation>
    <scope>NUCLEOTIDE SEQUENCE [LARGE SCALE GENOMIC DNA]</scope>
    <source>
        <strain evidence="2 3">JW-1</strain>
    </source>
</reference>
<keyword evidence="3" id="KW-1185">Reference proteome</keyword>
<evidence type="ECO:0000313" key="2">
    <source>
        <dbReference type="EMBL" id="QBE49633.1"/>
    </source>
</evidence>
<dbReference type="Proteomes" id="UP000289260">
    <property type="component" value="Chromosome"/>
</dbReference>
<feature type="transmembrane region" description="Helical" evidence="1">
    <location>
        <begin position="51"/>
        <end position="70"/>
    </location>
</feature>
<accession>A0A4P6KHA7</accession>
<dbReference type="EMBL" id="CP035806">
    <property type="protein sequence ID" value="QBE49633.1"/>
    <property type="molecule type" value="Genomic_DNA"/>
</dbReference>
<organism evidence="2 3">
    <name type="scientific">Leucobacter triazinivorans</name>
    <dbReference type="NCBI Taxonomy" id="1784719"/>
    <lineage>
        <taxon>Bacteria</taxon>
        <taxon>Bacillati</taxon>
        <taxon>Actinomycetota</taxon>
        <taxon>Actinomycetes</taxon>
        <taxon>Micrococcales</taxon>
        <taxon>Microbacteriaceae</taxon>
        <taxon>Leucobacter</taxon>
    </lineage>
</organism>
<protein>
    <submittedName>
        <fullName evidence="2">Uncharacterized protein</fullName>
    </submittedName>
</protein>
<dbReference type="AlphaFoldDB" id="A0A4P6KHA7"/>
<evidence type="ECO:0000313" key="3">
    <source>
        <dbReference type="Proteomes" id="UP000289260"/>
    </source>
</evidence>
<keyword evidence="1" id="KW-0812">Transmembrane</keyword>
<name>A0A4P6KHA7_9MICO</name>
<evidence type="ECO:0000256" key="1">
    <source>
        <dbReference type="SAM" id="Phobius"/>
    </source>
</evidence>
<dbReference type="KEGG" id="ltr:EVS81_13030"/>
<gene>
    <name evidence="2" type="ORF">EVS81_13030</name>
</gene>
<keyword evidence="1" id="KW-0472">Membrane</keyword>
<keyword evidence="1" id="KW-1133">Transmembrane helix</keyword>
<proteinExistence type="predicted"/>
<sequence length="114" mass="12342">MTREDRIAQAQAKYEHALQQAQSAPSSYTKRELKRADQALKAAKAPGWIKWVALGIIAVAVAIIVLVNVANANQGDNATQACITQLEQTLSEAGSDRQVTADERAAWVKSRVVV</sequence>